<dbReference type="KEGG" id="dvi:6628869"/>
<dbReference type="eggNOG" id="ENOG502QSCZ">
    <property type="taxonomic scope" value="Eukaryota"/>
</dbReference>
<dbReference type="HOGENOM" id="CLU_718182_0_0_1"/>
<gene>
    <name evidence="2" type="primary">Dvir\GJ22270</name>
    <name evidence="2" type="ORF">Dvir_GJ22270</name>
</gene>
<evidence type="ECO:0000313" key="2">
    <source>
        <dbReference type="EMBL" id="EDW64490.2"/>
    </source>
</evidence>
<organism evidence="2 3">
    <name type="scientific">Drosophila virilis</name>
    <name type="common">Fruit fly</name>
    <dbReference type="NCBI Taxonomy" id="7244"/>
    <lineage>
        <taxon>Eukaryota</taxon>
        <taxon>Metazoa</taxon>
        <taxon>Ecdysozoa</taxon>
        <taxon>Arthropoda</taxon>
        <taxon>Hexapoda</taxon>
        <taxon>Insecta</taxon>
        <taxon>Pterygota</taxon>
        <taxon>Neoptera</taxon>
        <taxon>Endopterygota</taxon>
        <taxon>Diptera</taxon>
        <taxon>Brachycera</taxon>
        <taxon>Muscomorpha</taxon>
        <taxon>Ephydroidea</taxon>
        <taxon>Drosophilidae</taxon>
        <taxon>Drosophila</taxon>
    </lineage>
</organism>
<dbReference type="AlphaFoldDB" id="B4LQN3"/>
<dbReference type="EMBL" id="CH940649">
    <property type="protein sequence ID" value="EDW64490.2"/>
    <property type="molecule type" value="Genomic_DNA"/>
</dbReference>
<accession>B4LQN3</accession>
<dbReference type="Proteomes" id="UP000008792">
    <property type="component" value="Unassembled WGS sequence"/>
</dbReference>
<name>B4LQN3_DROVI</name>
<feature type="region of interest" description="Disordered" evidence="1">
    <location>
        <begin position="187"/>
        <end position="211"/>
    </location>
</feature>
<proteinExistence type="predicted"/>
<keyword evidence="3" id="KW-1185">Reference proteome</keyword>
<reference evidence="2 3" key="1">
    <citation type="journal article" date="2007" name="Nature">
        <title>Evolution of genes and genomes on the Drosophila phylogeny.</title>
        <authorList>
            <consortium name="Drosophila 12 Genomes Consortium"/>
            <person name="Clark A.G."/>
            <person name="Eisen M.B."/>
            <person name="Smith D.R."/>
            <person name="Bergman C.M."/>
            <person name="Oliver B."/>
            <person name="Markow T.A."/>
            <person name="Kaufman T.C."/>
            <person name="Kellis M."/>
            <person name="Gelbart W."/>
            <person name="Iyer V.N."/>
            <person name="Pollard D.A."/>
            <person name="Sackton T.B."/>
            <person name="Larracuente A.M."/>
            <person name="Singh N.D."/>
            <person name="Abad J.P."/>
            <person name="Abt D.N."/>
            <person name="Adryan B."/>
            <person name="Aguade M."/>
            <person name="Akashi H."/>
            <person name="Anderson W.W."/>
            <person name="Aquadro C.F."/>
            <person name="Ardell D.H."/>
            <person name="Arguello R."/>
            <person name="Artieri C.G."/>
            <person name="Barbash D.A."/>
            <person name="Barker D."/>
            <person name="Barsanti P."/>
            <person name="Batterham P."/>
            <person name="Batzoglou S."/>
            <person name="Begun D."/>
            <person name="Bhutkar A."/>
            <person name="Blanco E."/>
            <person name="Bosak S.A."/>
            <person name="Bradley R.K."/>
            <person name="Brand A.D."/>
            <person name="Brent M.R."/>
            <person name="Brooks A.N."/>
            <person name="Brown R.H."/>
            <person name="Butlin R.K."/>
            <person name="Caggese C."/>
            <person name="Calvi B.R."/>
            <person name="Bernardo de Carvalho A."/>
            <person name="Caspi A."/>
            <person name="Castrezana S."/>
            <person name="Celniker S.E."/>
            <person name="Chang J.L."/>
            <person name="Chapple C."/>
            <person name="Chatterji S."/>
            <person name="Chinwalla A."/>
            <person name="Civetta A."/>
            <person name="Clifton S.W."/>
            <person name="Comeron J.M."/>
            <person name="Costello J.C."/>
            <person name="Coyne J.A."/>
            <person name="Daub J."/>
            <person name="David R.G."/>
            <person name="Delcher A.L."/>
            <person name="Delehaunty K."/>
            <person name="Do C.B."/>
            <person name="Ebling H."/>
            <person name="Edwards K."/>
            <person name="Eickbush T."/>
            <person name="Evans J.D."/>
            <person name="Filipski A."/>
            <person name="Findeiss S."/>
            <person name="Freyhult E."/>
            <person name="Fulton L."/>
            <person name="Fulton R."/>
            <person name="Garcia A.C."/>
            <person name="Gardiner A."/>
            <person name="Garfield D.A."/>
            <person name="Garvin B.E."/>
            <person name="Gibson G."/>
            <person name="Gilbert D."/>
            <person name="Gnerre S."/>
            <person name="Godfrey J."/>
            <person name="Good R."/>
            <person name="Gotea V."/>
            <person name="Gravely B."/>
            <person name="Greenberg A.J."/>
            <person name="Griffiths-Jones S."/>
            <person name="Gross S."/>
            <person name="Guigo R."/>
            <person name="Gustafson E.A."/>
            <person name="Haerty W."/>
            <person name="Hahn M.W."/>
            <person name="Halligan D.L."/>
            <person name="Halpern A.L."/>
            <person name="Halter G.M."/>
            <person name="Han M.V."/>
            <person name="Heger A."/>
            <person name="Hillier L."/>
            <person name="Hinrichs A.S."/>
            <person name="Holmes I."/>
            <person name="Hoskins R.A."/>
            <person name="Hubisz M.J."/>
            <person name="Hultmark D."/>
            <person name="Huntley M.A."/>
            <person name="Jaffe D.B."/>
            <person name="Jagadeeshan S."/>
            <person name="Jeck W.R."/>
            <person name="Johnson J."/>
            <person name="Jones C.D."/>
            <person name="Jordan W.C."/>
            <person name="Karpen G.H."/>
            <person name="Kataoka E."/>
            <person name="Keightley P.D."/>
            <person name="Kheradpour P."/>
            <person name="Kirkness E.F."/>
            <person name="Koerich L.B."/>
            <person name="Kristiansen K."/>
            <person name="Kudrna D."/>
            <person name="Kulathinal R.J."/>
            <person name="Kumar S."/>
            <person name="Kwok R."/>
            <person name="Lander E."/>
            <person name="Langley C.H."/>
            <person name="Lapoint R."/>
            <person name="Lazzaro B.P."/>
            <person name="Lee S.J."/>
            <person name="Levesque L."/>
            <person name="Li R."/>
            <person name="Lin C.F."/>
            <person name="Lin M.F."/>
            <person name="Lindblad-Toh K."/>
            <person name="Llopart A."/>
            <person name="Long M."/>
            <person name="Low L."/>
            <person name="Lozovsky E."/>
            <person name="Lu J."/>
            <person name="Luo M."/>
            <person name="Machado C.A."/>
            <person name="Makalowski W."/>
            <person name="Marzo M."/>
            <person name="Matsuda M."/>
            <person name="Matzkin L."/>
            <person name="McAllister B."/>
            <person name="McBride C.S."/>
            <person name="McKernan B."/>
            <person name="McKernan K."/>
            <person name="Mendez-Lago M."/>
            <person name="Minx P."/>
            <person name="Mollenhauer M.U."/>
            <person name="Montooth K."/>
            <person name="Mount S.M."/>
            <person name="Mu X."/>
            <person name="Myers E."/>
            <person name="Negre B."/>
            <person name="Newfeld S."/>
            <person name="Nielsen R."/>
            <person name="Noor M.A."/>
            <person name="O'Grady P."/>
            <person name="Pachter L."/>
            <person name="Papaceit M."/>
            <person name="Parisi M.J."/>
            <person name="Parisi M."/>
            <person name="Parts L."/>
            <person name="Pedersen J.S."/>
            <person name="Pesole G."/>
            <person name="Phillippy A.M."/>
            <person name="Ponting C.P."/>
            <person name="Pop M."/>
            <person name="Porcelli D."/>
            <person name="Powell J.R."/>
            <person name="Prohaska S."/>
            <person name="Pruitt K."/>
            <person name="Puig M."/>
            <person name="Quesneville H."/>
            <person name="Ram K.R."/>
            <person name="Rand D."/>
            <person name="Rasmussen M.D."/>
            <person name="Reed L.K."/>
            <person name="Reenan R."/>
            <person name="Reily A."/>
            <person name="Remington K.A."/>
            <person name="Rieger T.T."/>
            <person name="Ritchie M.G."/>
            <person name="Robin C."/>
            <person name="Rogers Y.H."/>
            <person name="Rohde C."/>
            <person name="Rozas J."/>
            <person name="Rubenfield M.J."/>
            <person name="Ruiz A."/>
            <person name="Russo S."/>
            <person name="Salzberg S.L."/>
            <person name="Sanchez-Gracia A."/>
            <person name="Saranga D.J."/>
            <person name="Sato H."/>
            <person name="Schaeffer S.W."/>
            <person name="Schatz M.C."/>
            <person name="Schlenke T."/>
            <person name="Schwartz R."/>
            <person name="Segarra C."/>
            <person name="Singh R.S."/>
            <person name="Sirot L."/>
            <person name="Sirota M."/>
            <person name="Sisneros N.B."/>
            <person name="Smith C.D."/>
            <person name="Smith T.F."/>
            <person name="Spieth J."/>
            <person name="Stage D.E."/>
            <person name="Stark A."/>
            <person name="Stephan W."/>
            <person name="Strausberg R.L."/>
            <person name="Strempel S."/>
            <person name="Sturgill D."/>
            <person name="Sutton G."/>
            <person name="Sutton G.G."/>
            <person name="Tao W."/>
            <person name="Teichmann S."/>
            <person name="Tobari Y.N."/>
            <person name="Tomimura Y."/>
            <person name="Tsolas J.M."/>
            <person name="Valente V.L."/>
            <person name="Venter E."/>
            <person name="Venter J.C."/>
            <person name="Vicario S."/>
            <person name="Vieira F.G."/>
            <person name="Vilella A.J."/>
            <person name="Villasante A."/>
            <person name="Walenz B."/>
            <person name="Wang J."/>
            <person name="Wasserman M."/>
            <person name="Watts T."/>
            <person name="Wilson D."/>
            <person name="Wilson R.K."/>
            <person name="Wing R.A."/>
            <person name="Wolfner M.F."/>
            <person name="Wong A."/>
            <person name="Wong G.K."/>
            <person name="Wu C.I."/>
            <person name="Wu G."/>
            <person name="Yamamoto D."/>
            <person name="Yang H.P."/>
            <person name="Yang S.P."/>
            <person name="Yorke J.A."/>
            <person name="Yoshida K."/>
            <person name="Zdobnov E."/>
            <person name="Zhang P."/>
            <person name="Zhang Y."/>
            <person name="Zimin A.V."/>
            <person name="Baldwin J."/>
            <person name="Abdouelleil A."/>
            <person name="Abdulkadir J."/>
            <person name="Abebe A."/>
            <person name="Abera B."/>
            <person name="Abreu J."/>
            <person name="Acer S.C."/>
            <person name="Aftuck L."/>
            <person name="Alexander A."/>
            <person name="An P."/>
            <person name="Anderson E."/>
            <person name="Anderson S."/>
            <person name="Arachi H."/>
            <person name="Azer M."/>
            <person name="Bachantsang P."/>
            <person name="Barry A."/>
            <person name="Bayul T."/>
            <person name="Berlin A."/>
            <person name="Bessette D."/>
            <person name="Bloom T."/>
            <person name="Blye J."/>
            <person name="Boguslavskiy L."/>
            <person name="Bonnet C."/>
            <person name="Boukhgalter B."/>
            <person name="Bourzgui I."/>
            <person name="Brown A."/>
            <person name="Cahill P."/>
            <person name="Channer S."/>
            <person name="Cheshatsang Y."/>
            <person name="Chuda L."/>
            <person name="Citroen M."/>
            <person name="Collymore A."/>
            <person name="Cooke P."/>
            <person name="Costello M."/>
            <person name="D'Aco K."/>
            <person name="Daza R."/>
            <person name="De Haan G."/>
            <person name="DeGray S."/>
            <person name="DeMaso C."/>
            <person name="Dhargay N."/>
            <person name="Dooley K."/>
            <person name="Dooley E."/>
            <person name="Doricent M."/>
            <person name="Dorje P."/>
            <person name="Dorjee K."/>
            <person name="Dupes A."/>
            <person name="Elong R."/>
            <person name="Falk J."/>
            <person name="Farina A."/>
            <person name="Faro S."/>
            <person name="Ferguson D."/>
            <person name="Fisher S."/>
            <person name="Foley C.D."/>
            <person name="Franke A."/>
            <person name="Friedrich D."/>
            <person name="Gadbois L."/>
            <person name="Gearin G."/>
            <person name="Gearin C.R."/>
            <person name="Giannoukos G."/>
            <person name="Goode T."/>
            <person name="Graham J."/>
            <person name="Grandbois E."/>
            <person name="Grewal S."/>
            <person name="Gyaltsen K."/>
            <person name="Hafez N."/>
            <person name="Hagos B."/>
            <person name="Hall J."/>
            <person name="Henson C."/>
            <person name="Hollinger A."/>
            <person name="Honan T."/>
            <person name="Huard M.D."/>
            <person name="Hughes L."/>
            <person name="Hurhula B."/>
            <person name="Husby M.E."/>
            <person name="Kamat A."/>
            <person name="Kanga B."/>
            <person name="Kashin S."/>
            <person name="Khazanovich D."/>
            <person name="Kisner P."/>
            <person name="Lance K."/>
            <person name="Lara M."/>
            <person name="Lee W."/>
            <person name="Lennon N."/>
            <person name="Letendre F."/>
            <person name="LeVine R."/>
            <person name="Lipovsky A."/>
            <person name="Liu X."/>
            <person name="Liu J."/>
            <person name="Liu S."/>
            <person name="Lokyitsang T."/>
            <person name="Lokyitsang Y."/>
            <person name="Lubonja R."/>
            <person name="Lui A."/>
            <person name="MacDonald P."/>
            <person name="Magnisalis V."/>
            <person name="Maru K."/>
            <person name="Matthews C."/>
            <person name="McCusker W."/>
            <person name="McDonough S."/>
            <person name="Mehta T."/>
            <person name="Meldrim J."/>
            <person name="Meneus L."/>
            <person name="Mihai O."/>
            <person name="Mihalev A."/>
            <person name="Mihova T."/>
            <person name="Mittelman R."/>
            <person name="Mlenga V."/>
            <person name="Montmayeur A."/>
            <person name="Mulrain L."/>
            <person name="Navidi A."/>
            <person name="Naylor J."/>
            <person name="Negash T."/>
            <person name="Nguyen T."/>
            <person name="Nguyen N."/>
            <person name="Nicol R."/>
            <person name="Norbu C."/>
            <person name="Norbu N."/>
            <person name="Novod N."/>
            <person name="O'Neill B."/>
            <person name="Osman S."/>
            <person name="Markiewicz E."/>
            <person name="Oyono O.L."/>
            <person name="Patti C."/>
            <person name="Phunkhang P."/>
            <person name="Pierre F."/>
            <person name="Priest M."/>
            <person name="Raghuraman S."/>
            <person name="Rege F."/>
            <person name="Reyes R."/>
            <person name="Rise C."/>
            <person name="Rogov P."/>
            <person name="Ross K."/>
            <person name="Ryan E."/>
            <person name="Settipalli S."/>
            <person name="Shea T."/>
            <person name="Sherpa N."/>
            <person name="Shi L."/>
            <person name="Shih D."/>
            <person name="Sparrow T."/>
            <person name="Spaulding J."/>
            <person name="Stalker J."/>
            <person name="Stange-Thomann N."/>
            <person name="Stavropoulos S."/>
            <person name="Stone C."/>
            <person name="Strader C."/>
            <person name="Tesfaye S."/>
            <person name="Thomson T."/>
            <person name="Thoulutsang Y."/>
            <person name="Thoulutsang D."/>
            <person name="Topham K."/>
            <person name="Topping I."/>
            <person name="Tsamla T."/>
            <person name="Vassiliev H."/>
            <person name="Vo A."/>
            <person name="Wangchuk T."/>
            <person name="Wangdi T."/>
            <person name="Weiand M."/>
            <person name="Wilkinson J."/>
            <person name="Wilson A."/>
            <person name="Yadav S."/>
            <person name="Young G."/>
            <person name="Yu Q."/>
            <person name="Zembek L."/>
            <person name="Zhong D."/>
            <person name="Zimmer A."/>
            <person name="Zwirko Z."/>
            <person name="Jaffe D.B."/>
            <person name="Alvarez P."/>
            <person name="Brockman W."/>
            <person name="Butler J."/>
            <person name="Chin C."/>
            <person name="Gnerre S."/>
            <person name="Grabherr M."/>
            <person name="Kleber M."/>
            <person name="Mauceli E."/>
            <person name="MacCallum I."/>
        </authorList>
    </citation>
    <scope>NUCLEOTIDE SEQUENCE [LARGE SCALE GENOMIC DNA]</scope>
    <source>
        <strain evidence="3">Tucson 15010-1051.87</strain>
    </source>
</reference>
<evidence type="ECO:0000256" key="1">
    <source>
        <dbReference type="SAM" id="MobiDB-lite"/>
    </source>
</evidence>
<evidence type="ECO:0000313" key="3">
    <source>
        <dbReference type="Proteomes" id="UP000008792"/>
    </source>
</evidence>
<sequence length="399" mass="46713">MLHRANFYEGSNMRGRPQHFGQRELFGNPHNGFGVQSGNVVNVQLNERRDWLFHLGLSPSCAHELAIHTLEQPDFNLSHFQQHWKRLSLQLGARRQAEVDAIVLRKIRELLHRQAAPSSYPRTPSPPRGINWISSRENSPDCDPIPLAYLADNRNDHYPERRLTSTPVEEMDFQPPDLHRRELDVDSRNSDHNFNGELAKRFTPYNSNDNYNNNNNNYRNLDYNIDLDLRNIEGDFAPQQLNNIVGCPVQHKNSSENNAFVNHNYRRQLPALFNDKFHFNNREQLQFRNVNNVHFQNALEPMFRRFNGRNEAGNNKNFNSNQFPNIYQDGEAHTIDNRNLRIPSLRVLKRAAEPSNGELDQNKHKKRIMTQVDQIFQIGDFEMPYLHSNWKPLPQPEST</sequence>
<dbReference type="InParanoid" id="B4LQN3"/>
<dbReference type="STRING" id="7244.B4LQN3"/>
<dbReference type="OrthoDB" id="10627687at2759"/>
<protein>
    <submittedName>
        <fullName evidence="2">Uncharacterized protein</fullName>
    </submittedName>
</protein>